<evidence type="ECO:0000256" key="1">
    <source>
        <dbReference type="ARBA" id="ARBA00007292"/>
    </source>
</evidence>
<dbReference type="InterPro" id="IPR032942">
    <property type="entry name" value="BPI/LBP/Plunc"/>
</dbReference>
<dbReference type="InterPro" id="IPR017943">
    <property type="entry name" value="Bactericidal_perm-incr_a/b_dom"/>
</dbReference>
<evidence type="ECO:0000313" key="6">
    <source>
        <dbReference type="EMBL" id="KAK6758983.1"/>
    </source>
</evidence>
<dbReference type="Pfam" id="PF02886">
    <property type="entry name" value="LBP_BPI_CETP_C"/>
    <property type="match status" value="1"/>
</dbReference>
<feature type="domain" description="Lipid-binding serum glycoprotein N-terminal" evidence="4">
    <location>
        <begin position="35"/>
        <end position="281"/>
    </location>
</feature>
<protein>
    <recommendedName>
        <fullName evidence="8">LBP / BPI / CETP family protein</fullName>
    </recommendedName>
</protein>
<feature type="chain" id="PRO_5045639939" description="LBP / BPI / CETP family protein" evidence="3">
    <location>
        <begin position="21"/>
        <end position="540"/>
    </location>
</feature>
<dbReference type="EMBL" id="JAVFWL010000005">
    <property type="protein sequence ID" value="KAK6758983.1"/>
    <property type="molecule type" value="Genomic_DNA"/>
</dbReference>
<dbReference type="InterPro" id="IPR001124">
    <property type="entry name" value="Lipid-bd_serum_glycop_C"/>
</dbReference>
<evidence type="ECO:0000256" key="3">
    <source>
        <dbReference type="SAM" id="SignalP"/>
    </source>
</evidence>
<dbReference type="SUPFAM" id="SSF55394">
    <property type="entry name" value="Bactericidal permeability-increasing protein, BPI"/>
    <property type="match status" value="2"/>
</dbReference>
<dbReference type="Proteomes" id="UP001303046">
    <property type="component" value="Unassembled WGS sequence"/>
</dbReference>
<organism evidence="6 7">
    <name type="scientific">Necator americanus</name>
    <name type="common">Human hookworm</name>
    <dbReference type="NCBI Taxonomy" id="51031"/>
    <lineage>
        <taxon>Eukaryota</taxon>
        <taxon>Metazoa</taxon>
        <taxon>Ecdysozoa</taxon>
        <taxon>Nematoda</taxon>
        <taxon>Chromadorea</taxon>
        <taxon>Rhabditida</taxon>
        <taxon>Rhabditina</taxon>
        <taxon>Rhabditomorpha</taxon>
        <taxon>Strongyloidea</taxon>
        <taxon>Ancylostomatidae</taxon>
        <taxon>Bunostominae</taxon>
        <taxon>Necator</taxon>
    </lineage>
</organism>
<accession>A0ABR1E8L9</accession>
<keyword evidence="3" id="KW-0732">Signal</keyword>
<dbReference type="PANTHER" id="PTHR10504:SF136">
    <property type="entry name" value="NOSE RESISTANT TO FLUOXETINE PROTEIN 5"/>
    <property type="match status" value="1"/>
</dbReference>
<keyword evidence="7" id="KW-1185">Reference proteome</keyword>
<dbReference type="PANTHER" id="PTHR10504">
    <property type="entry name" value="BACTERICIDAL PERMEABILITY-INCREASING BPI PROTEIN-RELATED"/>
    <property type="match status" value="1"/>
</dbReference>
<dbReference type="Gene3D" id="3.15.10.10">
    <property type="entry name" value="Bactericidal permeability-increasing protein, domain 1"/>
    <property type="match status" value="1"/>
</dbReference>
<proteinExistence type="inferred from homology"/>
<feature type="domain" description="Lipid-binding serum glycoprotein C-terminal" evidence="5">
    <location>
        <begin position="309"/>
        <end position="507"/>
    </location>
</feature>
<keyword evidence="2" id="KW-1015">Disulfide bond</keyword>
<dbReference type="InterPro" id="IPR017942">
    <property type="entry name" value="Lipid-bd_serum_glycop_N"/>
</dbReference>
<reference evidence="6 7" key="1">
    <citation type="submission" date="2023-08" db="EMBL/GenBank/DDBJ databases">
        <title>A Necator americanus chromosomal reference genome.</title>
        <authorList>
            <person name="Ilik V."/>
            <person name="Petrzelkova K.J."/>
            <person name="Pardy F."/>
            <person name="Fuh T."/>
            <person name="Niatou-Singa F.S."/>
            <person name="Gouil Q."/>
            <person name="Baker L."/>
            <person name="Ritchie M.E."/>
            <person name="Jex A.R."/>
            <person name="Gazzola D."/>
            <person name="Li H."/>
            <person name="Toshio Fujiwara R."/>
            <person name="Zhan B."/>
            <person name="Aroian R.V."/>
            <person name="Pafco B."/>
            <person name="Schwarz E.M."/>
        </authorList>
    </citation>
    <scope>NUCLEOTIDE SEQUENCE [LARGE SCALE GENOMIC DNA]</scope>
    <source>
        <strain evidence="6 7">Aroian</strain>
        <tissue evidence="6">Whole animal</tissue>
    </source>
</reference>
<sequence length="540" mass="59976">MSYWPALLLLVLEFLEGFSAQPTTSSQRNAGIYFRINQKAVDYITELASDAMPQILNNMHLPDVSVSSATISKIHINRVEKPDIHAKFVEGKGVRANVSLPFLRTSADCTVDSFFPLDGTFVVELHNFTIDLELHVSRNESLGINVIEIPHCETTHSDVVILLEEDSLLTLIQGMLQSTISDAVKSKICETILDAVKFVDAQEIQSVASVNSTATTPSNVYSEESVFNPAEFGASLCEVERLQGSTDSPLITVDSNETSTPGTWSANLEVVYPPRFTNDEVVFGVDGGILFNGEAATNVDTPSLLNVSVLHDKMVGILLSDSIPNTLFSHLFINGMGNVYHRFESHHLPKPVRKLANMFCSKCYLEISANVTEQPRVEISAKFGARVELAGNILIQFQGRDELHNLIYATTKLHLTLKPTIRHSRLYGDVSLTQVDVKVFDLGMGGILAKPIEKIVSFIVPRVLWPQVKKRIRFALNRRGIQLPVLCGVELEHLSLSYIDHAAVVNTDFKFDLPLFVKKFKIYLIKKAEMFDGVPTYVEI</sequence>
<evidence type="ECO:0000313" key="7">
    <source>
        <dbReference type="Proteomes" id="UP001303046"/>
    </source>
</evidence>
<dbReference type="SMART" id="SM00328">
    <property type="entry name" value="BPI1"/>
    <property type="match status" value="1"/>
</dbReference>
<dbReference type="Gene3D" id="3.15.20.10">
    <property type="entry name" value="Bactericidal permeability-increasing protein, domain 2"/>
    <property type="match status" value="1"/>
</dbReference>
<feature type="signal peptide" evidence="3">
    <location>
        <begin position="1"/>
        <end position="20"/>
    </location>
</feature>
<dbReference type="Pfam" id="PF01273">
    <property type="entry name" value="LBP_BPI_CETP"/>
    <property type="match status" value="1"/>
</dbReference>
<gene>
    <name evidence="6" type="primary">Necator_chrV.g21086</name>
    <name evidence="6" type="ORF">RB195_016293</name>
</gene>
<dbReference type="SMART" id="SM00329">
    <property type="entry name" value="BPI2"/>
    <property type="match status" value="1"/>
</dbReference>
<evidence type="ECO:0000259" key="4">
    <source>
        <dbReference type="SMART" id="SM00328"/>
    </source>
</evidence>
<name>A0ABR1E8L9_NECAM</name>
<comment type="caution">
    <text evidence="6">The sequence shown here is derived from an EMBL/GenBank/DDBJ whole genome shotgun (WGS) entry which is preliminary data.</text>
</comment>
<evidence type="ECO:0000256" key="2">
    <source>
        <dbReference type="ARBA" id="ARBA00023157"/>
    </source>
</evidence>
<evidence type="ECO:0008006" key="8">
    <source>
        <dbReference type="Google" id="ProtNLM"/>
    </source>
</evidence>
<evidence type="ECO:0000259" key="5">
    <source>
        <dbReference type="SMART" id="SM00329"/>
    </source>
</evidence>
<comment type="similarity">
    <text evidence="1">Belongs to the BPI/LBP/Plunc superfamily. BPI/LBP family.</text>
</comment>